<dbReference type="EMBL" id="CP064788">
    <property type="protein sequence ID" value="QSG10399.1"/>
    <property type="molecule type" value="Genomic_DNA"/>
</dbReference>
<proteinExistence type="predicted"/>
<gene>
    <name evidence="1" type="ORF">HSR122_3030</name>
</gene>
<accession>A0A897NHN0</accession>
<organism evidence="1 2">
    <name type="scientific">Halapricum desulfuricans</name>
    <dbReference type="NCBI Taxonomy" id="2841257"/>
    <lineage>
        <taxon>Archaea</taxon>
        <taxon>Methanobacteriati</taxon>
        <taxon>Methanobacteriota</taxon>
        <taxon>Stenosarchaea group</taxon>
        <taxon>Halobacteria</taxon>
        <taxon>Halobacteriales</taxon>
        <taxon>Haloarculaceae</taxon>
        <taxon>Halapricum</taxon>
    </lineage>
</organism>
<protein>
    <submittedName>
        <fullName evidence="1">Uncharacterized protein</fullName>
    </submittedName>
</protein>
<evidence type="ECO:0000313" key="2">
    <source>
        <dbReference type="Proteomes" id="UP000662973"/>
    </source>
</evidence>
<dbReference type="KEGG" id="hds:HSR122_3030"/>
<evidence type="ECO:0000313" key="1">
    <source>
        <dbReference type="EMBL" id="QSG10399.1"/>
    </source>
</evidence>
<dbReference type="Proteomes" id="UP000662973">
    <property type="component" value="Chromosome"/>
</dbReference>
<dbReference type="AlphaFoldDB" id="A0A897NHN0"/>
<sequence>MPERVAYRICINYEGAGVVIHDNRNGVIVREIVQWHPSLERPIARQFDTCRAEVDVNPIISRCYITRATEST</sequence>
<reference evidence="1 2" key="1">
    <citation type="submission" date="2020-11" db="EMBL/GenBank/DDBJ databases">
        <title>Carbohydrate-dependent, anaerobic sulfur respiration: A novel catabolism in halophilic archaea.</title>
        <authorList>
            <person name="Sorokin D.Y."/>
            <person name="Messina E."/>
            <person name="Smedile F."/>
            <person name="La Cono V."/>
            <person name="Hallsworth J.E."/>
            <person name="Yakimov M.M."/>
        </authorList>
    </citation>
    <scope>NUCLEOTIDE SEQUENCE [LARGE SCALE GENOMIC DNA]</scope>
    <source>
        <strain evidence="1 2">HSR12-2</strain>
    </source>
</reference>
<keyword evidence="2" id="KW-1185">Reference proteome</keyword>
<name>A0A897NHN0_9EURY</name>